<dbReference type="AlphaFoldDB" id="A0A1S8A972"/>
<evidence type="ECO:0000313" key="2">
    <source>
        <dbReference type="EMBL" id="GAW26475.1"/>
    </source>
</evidence>
<gene>
    <name evidence="2" type="ORF">SAMD00023353_3300390</name>
</gene>
<proteinExistence type="predicted"/>
<reference evidence="2" key="1">
    <citation type="submission" date="2016-03" db="EMBL/GenBank/DDBJ databases">
        <title>Draft genome sequence of Rosellinia necatrix.</title>
        <authorList>
            <person name="Kanematsu S."/>
        </authorList>
    </citation>
    <scope>NUCLEOTIDE SEQUENCE [LARGE SCALE GENOMIC DNA]</scope>
    <source>
        <strain evidence="2">W97</strain>
    </source>
</reference>
<dbReference type="OrthoDB" id="4757585at2759"/>
<name>A0A1S8A972_ROSNE</name>
<organism evidence="2">
    <name type="scientific">Rosellinia necatrix</name>
    <name type="common">White root-rot fungus</name>
    <dbReference type="NCBI Taxonomy" id="77044"/>
    <lineage>
        <taxon>Eukaryota</taxon>
        <taxon>Fungi</taxon>
        <taxon>Dikarya</taxon>
        <taxon>Ascomycota</taxon>
        <taxon>Pezizomycotina</taxon>
        <taxon>Sordariomycetes</taxon>
        <taxon>Xylariomycetidae</taxon>
        <taxon>Xylariales</taxon>
        <taxon>Xylariaceae</taxon>
        <taxon>Rosellinia</taxon>
    </lineage>
</organism>
<evidence type="ECO:0000256" key="1">
    <source>
        <dbReference type="SAM" id="MobiDB-lite"/>
    </source>
</evidence>
<protein>
    <submittedName>
        <fullName evidence="2">Uncharacterized protein</fullName>
    </submittedName>
</protein>
<sequence>MDENNSRTMADSSTIASRHVKEAVGDFNKSTATGDPVTVSRSRHEALKPSLAEGLARLDSDASKPSTLESYMTAKNGGGDPVTALGMRNETIESSVSARSAEATQNLTNVKRLGLETVK</sequence>
<evidence type="ECO:0000313" key="3">
    <source>
        <dbReference type="Proteomes" id="UP000054516"/>
    </source>
</evidence>
<feature type="region of interest" description="Disordered" evidence="1">
    <location>
        <begin position="1"/>
        <end position="45"/>
    </location>
</feature>
<accession>A0A1S8A972</accession>
<keyword evidence="3" id="KW-1185">Reference proteome</keyword>
<dbReference type="EMBL" id="DF977478">
    <property type="protein sequence ID" value="GAW26475.1"/>
    <property type="molecule type" value="Genomic_DNA"/>
</dbReference>
<feature type="compositionally biased region" description="Polar residues" evidence="1">
    <location>
        <begin position="1"/>
        <end position="16"/>
    </location>
</feature>
<dbReference type="Proteomes" id="UP000054516">
    <property type="component" value="Unassembled WGS sequence"/>
</dbReference>